<feature type="transmembrane region" description="Helical" evidence="1">
    <location>
        <begin position="12"/>
        <end position="35"/>
    </location>
</feature>
<name>A0AAW4DMR2_9LACO</name>
<evidence type="ECO:0008006" key="4">
    <source>
        <dbReference type="Google" id="ProtNLM"/>
    </source>
</evidence>
<organism evidence="2 3">
    <name type="scientific">Lactobacillus crispatus</name>
    <dbReference type="NCBI Taxonomy" id="47770"/>
    <lineage>
        <taxon>Bacteria</taxon>
        <taxon>Bacillati</taxon>
        <taxon>Bacillota</taxon>
        <taxon>Bacilli</taxon>
        <taxon>Lactobacillales</taxon>
        <taxon>Lactobacillaceae</taxon>
        <taxon>Lactobacillus</taxon>
    </lineage>
</organism>
<accession>A0AAW4DMR2</accession>
<evidence type="ECO:0000313" key="2">
    <source>
        <dbReference type="EMBL" id="MBI1708228.1"/>
    </source>
</evidence>
<dbReference type="AlphaFoldDB" id="A0AAW4DMR2"/>
<dbReference type="Proteomes" id="UP001194414">
    <property type="component" value="Unassembled WGS sequence"/>
</dbReference>
<feature type="transmembrane region" description="Helical" evidence="1">
    <location>
        <begin position="47"/>
        <end position="64"/>
    </location>
</feature>
<protein>
    <recommendedName>
        <fullName evidence="4">Holin</fullName>
    </recommendedName>
</protein>
<evidence type="ECO:0000256" key="1">
    <source>
        <dbReference type="SAM" id="Phobius"/>
    </source>
</evidence>
<comment type="caution">
    <text evidence="2">The sequence shown here is derived from an EMBL/GenBank/DDBJ whole genome shotgun (WGS) entry which is preliminary data.</text>
</comment>
<gene>
    <name evidence="2" type="ORF">HYQ56_1212</name>
</gene>
<dbReference type="RefSeq" id="WP_198566559.1">
    <property type="nucleotide sequence ID" value="NZ_JACCPP010000022.1"/>
</dbReference>
<proteinExistence type="predicted"/>
<evidence type="ECO:0000313" key="3">
    <source>
        <dbReference type="Proteomes" id="UP001194414"/>
    </source>
</evidence>
<keyword evidence="1" id="KW-1133">Transmembrane helix</keyword>
<reference evidence="2" key="1">
    <citation type="submission" date="2020-07" db="EMBL/GenBank/DDBJ databases">
        <title>Comparative genomics analyses of Lactobacillus crispatus isolated from different ecological niches.</title>
        <authorList>
            <person name="Mancino W."/>
            <person name="Mancabelli L."/>
            <person name="Lugli G.A."/>
            <person name="Milani C."/>
            <person name="Viappiani A."/>
            <person name="Anzalone R."/>
            <person name="Longhi G."/>
            <person name="Ventura M."/>
            <person name="Turroni F."/>
        </authorList>
    </citation>
    <scope>NUCLEOTIDE SEQUENCE</scope>
    <source>
        <strain evidence="2">LB65</strain>
    </source>
</reference>
<sequence length="129" mass="14736">MKKKFVLSHPQHVILGLIEIAVGLILIFNDYYYFWPPQVAWVLNDDLCGGLGVVFGVMTIRWALKDSNSIRVNRNLLFFSAFFWCFEATAEFIHASVKPNAYMLTAGVAELGLFLFTLSIIDKSKKHNY</sequence>
<keyword evidence="1" id="KW-0812">Transmembrane</keyword>
<feature type="transmembrane region" description="Helical" evidence="1">
    <location>
        <begin position="101"/>
        <end position="121"/>
    </location>
</feature>
<dbReference type="EMBL" id="JACCPP010000022">
    <property type="protein sequence ID" value="MBI1708228.1"/>
    <property type="molecule type" value="Genomic_DNA"/>
</dbReference>
<feature type="transmembrane region" description="Helical" evidence="1">
    <location>
        <begin position="76"/>
        <end position="95"/>
    </location>
</feature>
<keyword evidence="1" id="KW-0472">Membrane</keyword>